<dbReference type="EMBL" id="CAMXCT010006656">
    <property type="protein sequence ID" value="CAI4017781.1"/>
    <property type="molecule type" value="Genomic_DNA"/>
</dbReference>
<evidence type="ECO:0000313" key="2">
    <source>
        <dbReference type="EMBL" id="CAI4017781.1"/>
    </source>
</evidence>
<dbReference type="GO" id="GO:0016810">
    <property type="term" value="F:hydrolase activity, acting on carbon-nitrogen (but not peptide) bonds"/>
    <property type="evidence" value="ECO:0007669"/>
    <property type="project" value="InterPro"/>
</dbReference>
<dbReference type="EMBL" id="CAMXCT020006656">
    <property type="protein sequence ID" value="CAL1171156.1"/>
    <property type="molecule type" value="Genomic_DNA"/>
</dbReference>
<gene>
    <name evidence="2" type="ORF">C1SCF055_LOCUS42401</name>
</gene>
<dbReference type="Gene3D" id="2.30.40.10">
    <property type="entry name" value="Urease, subunit C, domain 1"/>
    <property type="match status" value="1"/>
</dbReference>
<evidence type="ECO:0000313" key="3">
    <source>
        <dbReference type="EMBL" id="CAL1171156.1"/>
    </source>
</evidence>
<dbReference type="InterPro" id="IPR033932">
    <property type="entry name" value="YtcJ-like"/>
</dbReference>
<name>A0A9P1M0X4_9DINO</name>
<dbReference type="AlphaFoldDB" id="A0A9P1M0X4"/>
<dbReference type="Proteomes" id="UP001152797">
    <property type="component" value="Unassembled WGS sequence"/>
</dbReference>
<reference evidence="3" key="2">
    <citation type="submission" date="2024-04" db="EMBL/GenBank/DDBJ databases">
        <authorList>
            <person name="Chen Y."/>
            <person name="Shah S."/>
            <person name="Dougan E. K."/>
            <person name="Thang M."/>
            <person name="Chan C."/>
        </authorList>
    </citation>
    <scope>NUCLEOTIDE SEQUENCE [LARGE SCALE GENOMIC DNA]</scope>
</reference>
<dbReference type="PANTHER" id="PTHR22642:SF2">
    <property type="entry name" value="PROTEIN LONG AFTER FAR-RED 3"/>
    <property type="match status" value="1"/>
</dbReference>
<evidence type="ECO:0000259" key="1">
    <source>
        <dbReference type="Pfam" id="PF07969"/>
    </source>
</evidence>
<sequence>MASFVVRNGHILSCASGSIVENHWFQVDAGRIKAIGRGEPPDATAAGTTVDLEGRTVLPGLADSHLHVFALGKATTSVNLEGCTSMSELQNRARQHLETGTGVGGHLEGLGWDQDLLGRTPSRSDLDLCVPTVPAVFYRRCHHVAVLNSAALKACSIGRETEDVEGGVIERDNGEPTGVLREKALELLKPLTDHEEPFDAQKDILLRGLSLCVENGVTFVQSNDSKVLGGISRPWDVYSSLAEDGKLPCRVFLTVAWQDVGDGAPEAKKIWTDGGLGAKTAAMLEPYADDKENMGVMQMTEEEIAKAMSHLKSNGFRVEAHAIGDRAATYLVDAFEKFMPSTERPVLTHCQFLNKSLVERMSKGGIIANVQPQFVPSDLPIIKSRVGEGTERFRYAYVWRTLMKAGVHVAGGSDAPVEAPTPLVGMADAMEHALFEAERMTLVEALSMYTLEAAYAARAEERLGSLEVGKEADFVVLSCKSDAQGLTASELRSCQVEKVYVHGKLVHELTSDAKRRRVALGDGPGKSGLVPFVRGRCPACSMASHSCSSASKVEG</sequence>
<comment type="caution">
    <text evidence="2">The sequence shown here is derived from an EMBL/GenBank/DDBJ whole genome shotgun (WGS) entry which is preliminary data.</text>
</comment>
<dbReference type="SUPFAM" id="SSF51338">
    <property type="entry name" value="Composite domain of metallo-dependent hydrolases"/>
    <property type="match status" value="1"/>
</dbReference>
<protein>
    <recommendedName>
        <fullName evidence="1">Amidohydrolase 3 domain-containing protein</fullName>
    </recommendedName>
</protein>
<dbReference type="EMBL" id="CAMXCT030006656">
    <property type="protein sequence ID" value="CAL4805093.1"/>
    <property type="molecule type" value="Genomic_DNA"/>
</dbReference>
<accession>A0A9P1M0X4</accession>
<dbReference type="SUPFAM" id="SSF51556">
    <property type="entry name" value="Metallo-dependent hydrolases"/>
    <property type="match status" value="1"/>
</dbReference>
<proteinExistence type="predicted"/>
<feature type="domain" description="Amidohydrolase 3" evidence="1">
    <location>
        <begin position="49"/>
        <end position="507"/>
    </location>
</feature>
<dbReference type="InterPro" id="IPR032466">
    <property type="entry name" value="Metal_Hydrolase"/>
</dbReference>
<keyword evidence="4" id="KW-1185">Reference proteome</keyword>
<dbReference type="OrthoDB" id="3501663at2759"/>
<organism evidence="2">
    <name type="scientific">Cladocopium goreaui</name>
    <dbReference type="NCBI Taxonomy" id="2562237"/>
    <lineage>
        <taxon>Eukaryota</taxon>
        <taxon>Sar</taxon>
        <taxon>Alveolata</taxon>
        <taxon>Dinophyceae</taxon>
        <taxon>Suessiales</taxon>
        <taxon>Symbiodiniaceae</taxon>
        <taxon>Cladocopium</taxon>
    </lineage>
</organism>
<evidence type="ECO:0000313" key="4">
    <source>
        <dbReference type="Proteomes" id="UP001152797"/>
    </source>
</evidence>
<dbReference type="CDD" id="cd01300">
    <property type="entry name" value="YtcJ_like"/>
    <property type="match status" value="1"/>
</dbReference>
<reference evidence="2" key="1">
    <citation type="submission" date="2022-10" db="EMBL/GenBank/DDBJ databases">
        <authorList>
            <person name="Chen Y."/>
            <person name="Dougan E. K."/>
            <person name="Chan C."/>
            <person name="Rhodes N."/>
            <person name="Thang M."/>
        </authorList>
    </citation>
    <scope>NUCLEOTIDE SEQUENCE</scope>
</reference>
<dbReference type="Pfam" id="PF07969">
    <property type="entry name" value="Amidohydro_3"/>
    <property type="match status" value="1"/>
</dbReference>
<dbReference type="PANTHER" id="PTHR22642">
    <property type="entry name" value="IMIDAZOLONEPROPIONASE"/>
    <property type="match status" value="1"/>
</dbReference>
<dbReference type="Gene3D" id="3.20.20.140">
    <property type="entry name" value="Metal-dependent hydrolases"/>
    <property type="match status" value="1"/>
</dbReference>
<dbReference type="InterPro" id="IPR013108">
    <property type="entry name" value="Amidohydro_3"/>
</dbReference>
<dbReference type="InterPro" id="IPR011059">
    <property type="entry name" value="Metal-dep_hydrolase_composite"/>
</dbReference>
<dbReference type="Gene3D" id="3.10.310.70">
    <property type="match status" value="1"/>
</dbReference>